<feature type="compositionally biased region" description="Low complexity" evidence="1">
    <location>
        <begin position="329"/>
        <end position="346"/>
    </location>
</feature>
<protein>
    <submittedName>
        <fullName evidence="2">Uncharacterized protein</fullName>
    </submittedName>
</protein>
<dbReference type="EMBL" id="MU167229">
    <property type="protein sequence ID" value="KAG0149324.1"/>
    <property type="molecule type" value="Genomic_DNA"/>
</dbReference>
<evidence type="ECO:0000313" key="3">
    <source>
        <dbReference type="Proteomes" id="UP000886653"/>
    </source>
</evidence>
<evidence type="ECO:0000313" key="2">
    <source>
        <dbReference type="EMBL" id="KAG0149324.1"/>
    </source>
</evidence>
<evidence type="ECO:0000256" key="1">
    <source>
        <dbReference type="SAM" id="MobiDB-lite"/>
    </source>
</evidence>
<feature type="compositionally biased region" description="Low complexity" evidence="1">
    <location>
        <begin position="221"/>
        <end position="233"/>
    </location>
</feature>
<reference evidence="2" key="1">
    <citation type="submission" date="2013-11" db="EMBL/GenBank/DDBJ databases">
        <title>Genome sequence of the fusiform rust pathogen reveals effectors for host alternation and coevolution with pine.</title>
        <authorList>
            <consortium name="DOE Joint Genome Institute"/>
            <person name="Smith K."/>
            <person name="Pendleton A."/>
            <person name="Kubisiak T."/>
            <person name="Anderson C."/>
            <person name="Salamov A."/>
            <person name="Aerts A."/>
            <person name="Riley R."/>
            <person name="Clum A."/>
            <person name="Lindquist E."/>
            <person name="Ence D."/>
            <person name="Campbell M."/>
            <person name="Kronenberg Z."/>
            <person name="Feau N."/>
            <person name="Dhillon B."/>
            <person name="Hamelin R."/>
            <person name="Burleigh J."/>
            <person name="Smith J."/>
            <person name="Yandell M."/>
            <person name="Nelson C."/>
            <person name="Grigoriev I."/>
            <person name="Davis J."/>
        </authorList>
    </citation>
    <scope>NUCLEOTIDE SEQUENCE</scope>
    <source>
        <strain evidence="2">G11</strain>
    </source>
</reference>
<feature type="region of interest" description="Disordered" evidence="1">
    <location>
        <begin position="215"/>
        <end position="240"/>
    </location>
</feature>
<name>A0A9P6NNU5_9BASI</name>
<gene>
    <name evidence="2" type="ORF">CROQUDRAFT_653900</name>
</gene>
<feature type="compositionally biased region" description="Low complexity" evidence="1">
    <location>
        <begin position="54"/>
        <end position="66"/>
    </location>
</feature>
<dbReference type="AlphaFoldDB" id="A0A9P6NNU5"/>
<accession>A0A9P6NNU5</accession>
<proteinExistence type="predicted"/>
<keyword evidence="3" id="KW-1185">Reference proteome</keyword>
<sequence>MYSDLNKVFNSSLEQHQLKVRDSFKPNRYTRWLSSLGLHLTHNRLSTLTASTISSSGSTITSSHASRPSDEMVRTSTDNLPLTLDFPPNSTSRPVLASEPTSPVPTDEDDRGAEVAELLWEAQMGFVNHKLELAIDRFTTAARLGSSAACLNLASIYLAELGSQPLPATISGENPAKSSPTNTFFSPVQESVSYPNHDPISTGARWAITGLQSQLDRKPTTRSFSSPTSSSPSELDAPPSPSSIDLNLTFDLISLLLSLYCHGKINPPPDSLSAPTSQPCLWNDGAAIALRFLNHPLFYPTFTGTSSSSPAPILGPSTPPSSLPRITRRQTVSNTNTSSTSRSLSQDIKTTRTIVVQLAFLLALARWPFPNPPPESPDLAPKRPTHWGREQARQLWFVIIGLSELPGGIGTKAGEAIVEKAYQRLNALERPRSPTAVLQPPRPRHLRHLSMVPMMPATQPASVARPVLSPQPPRLHRSITSPSLCLPRLVSVLGRANSTCSVSSPSSPTQFQRVGAPAFFLGRRHRPTLSSTTAVPTITFDTYSTHPNPTQSCLTSLSVEERLQQALVADEEARVMECIDWGVEEIVEEEEEEEGEWGDENRHVVPVGMDPVLKALEAESRLNVEANCAVCKVSCTNSPTCPKCGLVFCSRACRTIACTSGRHAECVSGTRKPSVSDFSSLSSSAVGE</sequence>
<dbReference type="Proteomes" id="UP000886653">
    <property type="component" value="Unassembled WGS sequence"/>
</dbReference>
<feature type="region of interest" description="Disordered" evidence="1">
    <location>
        <begin position="170"/>
        <end position="190"/>
    </location>
</feature>
<feature type="region of interest" description="Disordered" evidence="1">
    <location>
        <begin position="54"/>
        <end position="111"/>
    </location>
</feature>
<dbReference type="OrthoDB" id="2526979at2759"/>
<feature type="region of interest" description="Disordered" evidence="1">
    <location>
        <begin position="305"/>
        <end position="346"/>
    </location>
</feature>
<organism evidence="2 3">
    <name type="scientific">Cronartium quercuum f. sp. fusiforme G11</name>
    <dbReference type="NCBI Taxonomy" id="708437"/>
    <lineage>
        <taxon>Eukaryota</taxon>
        <taxon>Fungi</taxon>
        <taxon>Dikarya</taxon>
        <taxon>Basidiomycota</taxon>
        <taxon>Pucciniomycotina</taxon>
        <taxon>Pucciniomycetes</taxon>
        <taxon>Pucciniales</taxon>
        <taxon>Coleosporiaceae</taxon>
        <taxon>Cronartium</taxon>
    </lineage>
</organism>
<comment type="caution">
    <text evidence="2">The sequence shown here is derived from an EMBL/GenBank/DDBJ whole genome shotgun (WGS) entry which is preliminary data.</text>
</comment>
<feature type="compositionally biased region" description="Polar residues" evidence="1">
    <location>
        <begin position="176"/>
        <end position="190"/>
    </location>
</feature>